<keyword evidence="3" id="KW-1185">Reference proteome</keyword>
<proteinExistence type="predicted"/>
<evidence type="ECO:0000313" key="2">
    <source>
        <dbReference type="EMBL" id="WAS96667.1"/>
    </source>
</evidence>
<dbReference type="EMBL" id="CP114040">
    <property type="protein sequence ID" value="WAS96667.1"/>
    <property type="molecule type" value="Genomic_DNA"/>
</dbReference>
<protein>
    <submittedName>
        <fullName evidence="2">Uncharacterized protein</fullName>
    </submittedName>
</protein>
<evidence type="ECO:0000256" key="1">
    <source>
        <dbReference type="SAM" id="MobiDB-lite"/>
    </source>
</evidence>
<organism evidence="2 3">
    <name type="scientific">Nannocystis punicea</name>
    <dbReference type="NCBI Taxonomy" id="2995304"/>
    <lineage>
        <taxon>Bacteria</taxon>
        <taxon>Pseudomonadati</taxon>
        <taxon>Myxococcota</taxon>
        <taxon>Polyangia</taxon>
        <taxon>Nannocystales</taxon>
        <taxon>Nannocystaceae</taxon>
        <taxon>Nannocystis</taxon>
    </lineage>
</organism>
<sequence length="173" mass="18314">MAYTLNALIAEASLLRGEPGLVVAPLVGGLGLAPLTGAMVLQADPLLGAEGLRAAPDDEFDEPGERAVERTRAEAAFVRISRFSGSKGEFRRSVEYENAWRSTEQGQFVNPDARPRTALQSSRSAGIVNLGPAGTPRRTPRRANDKGHAETNSSSGKRQGRPSAALEAGAVHR</sequence>
<dbReference type="RefSeq" id="WP_269039031.1">
    <property type="nucleotide sequence ID" value="NZ_CP114040.1"/>
</dbReference>
<feature type="region of interest" description="Disordered" evidence="1">
    <location>
        <begin position="106"/>
        <end position="173"/>
    </location>
</feature>
<gene>
    <name evidence="2" type="ORF">O0S08_10995</name>
</gene>
<accession>A0ABY7HBN2</accession>
<name>A0ABY7HBN2_9BACT</name>
<reference evidence="2" key="1">
    <citation type="submission" date="2022-11" db="EMBL/GenBank/DDBJ databases">
        <title>Minimal conservation of predation-associated metabolite biosynthetic gene clusters underscores biosynthetic potential of Myxococcota including descriptions for ten novel species: Archangium lansinium sp. nov., Myxococcus landrumus sp. nov., Nannocystis bai.</title>
        <authorList>
            <person name="Ahearne A."/>
            <person name="Stevens C."/>
            <person name="Dowd S."/>
        </authorList>
    </citation>
    <scope>NUCLEOTIDE SEQUENCE</scope>
    <source>
        <strain evidence="2">Fl3</strain>
    </source>
</reference>
<evidence type="ECO:0000313" key="3">
    <source>
        <dbReference type="Proteomes" id="UP001164459"/>
    </source>
</evidence>
<dbReference type="Proteomes" id="UP001164459">
    <property type="component" value="Chromosome"/>
</dbReference>